<name>A0A345RVD7_9PSED</name>
<accession>A0A345RVD7</accession>
<evidence type="ECO:0000313" key="3">
    <source>
        <dbReference type="EMBL" id="AXI63253.1"/>
    </source>
</evidence>
<feature type="region of interest" description="Disordered" evidence="1">
    <location>
        <begin position="351"/>
        <end position="373"/>
    </location>
</feature>
<gene>
    <name evidence="3" type="ORF">DLD99_23150</name>
</gene>
<evidence type="ECO:0000256" key="2">
    <source>
        <dbReference type="SAM" id="SignalP"/>
    </source>
</evidence>
<dbReference type="RefSeq" id="WP_114885297.1">
    <property type="nucleotide sequence ID" value="NZ_CP029608.1"/>
</dbReference>
<evidence type="ECO:0000256" key="1">
    <source>
        <dbReference type="SAM" id="MobiDB-lite"/>
    </source>
</evidence>
<dbReference type="AlphaFoldDB" id="A0A345RVD7"/>
<protein>
    <submittedName>
        <fullName evidence="3">Uncharacterized protein</fullName>
    </submittedName>
</protein>
<feature type="signal peptide" evidence="2">
    <location>
        <begin position="1"/>
        <end position="31"/>
    </location>
</feature>
<proteinExistence type="predicted"/>
<keyword evidence="2" id="KW-0732">Signal</keyword>
<sequence>MVSGLRTSNTSRKTKWSAALYGCLICSTSHAVTQEIRAVYVPDPANPQANAFINQTPQSGYCATYPNDCKPLSGVRLPLRFASVQALEPGSSERNGAMFNMPAQWRSLMVTNVFTGETATVDMRIGGFGSQYVLSDTAANLTGETDDQQAHYKLWGTSWGVAPLPCRPGAMPSHGPDFFRFFWKTPAEGVCAKRAAFMIPWMSYGYLDVGYELRMPDPLKMSAGLYSGQLAYGVGPGMDIDAGDNLLPDGSDVTFRFVLDVQHVLKVDIPPGGNKVVLVPEGGWLAWLQQGRKPARLFRDQTFNISSSSRFKMFLECQYGGAQSCGLRDSEGGATPAQVFVSISLPDSITDNAGQPVRRRPLSASPDAPGFQPGRFLDRAAGTLHFEIPRDYVEQMLQPGQARRYAGNVTVIWDSEV</sequence>
<dbReference type="KEGG" id="pke:DLD99_23150"/>
<evidence type="ECO:0000313" key="4">
    <source>
        <dbReference type="Proteomes" id="UP000253720"/>
    </source>
</evidence>
<organism evidence="3 4">
    <name type="scientific">Pseudomonas kribbensis</name>
    <dbReference type="NCBI Taxonomy" id="1628086"/>
    <lineage>
        <taxon>Bacteria</taxon>
        <taxon>Pseudomonadati</taxon>
        <taxon>Pseudomonadota</taxon>
        <taxon>Gammaproteobacteria</taxon>
        <taxon>Pseudomonadales</taxon>
        <taxon>Pseudomonadaceae</taxon>
        <taxon>Pseudomonas</taxon>
    </lineage>
</organism>
<feature type="chain" id="PRO_5016947067" evidence="2">
    <location>
        <begin position="32"/>
        <end position="417"/>
    </location>
</feature>
<dbReference type="Proteomes" id="UP000253720">
    <property type="component" value="Chromosome"/>
</dbReference>
<keyword evidence="4" id="KW-1185">Reference proteome</keyword>
<reference evidence="3 4" key="1">
    <citation type="submission" date="2018-05" db="EMBL/GenBank/DDBJ databases">
        <title>Complete genome sequence of Pseudomonas kribbensis 46-2(T).</title>
        <authorList>
            <person name="Jeong H."/>
            <person name="Lee S.-G."/>
            <person name="Rha E."/>
            <person name="Kim H."/>
        </authorList>
    </citation>
    <scope>NUCLEOTIDE SEQUENCE [LARGE SCALE GENOMIC DNA]</scope>
    <source>
        <strain evidence="3 4">46-2</strain>
    </source>
</reference>
<dbReference type="EMBL" id="CP029608">
    <property type="protein sequence ID" value="AXI63253.1"/>
    <property type="molecule type" value="Genomic_DNA"/>
</dbReference>